<protein>
    <submittedName>
        <fullName evidence="2">Uncharacterized protein</fullName>
    </submittedName>
</protein>
<accession>A0A6G5AG76</accession>
<sequence length="146" mass="16026">MRKSQSTGCCHTSRITCDTMPRTVVHSEFLLGLMFPAGLVKSNRNIGTSTAIVSKCKNVHLINVTAITFRAGHIWLGQLRPHSIEHTQRITVTFRVFRSASVASRTVSSKLPLALAPVSGLSSVIDDPRHGTARTHHPAQEPQHKE</sequence>
<proteinExistence type="predicted"/>
<dbReference type="AlphaFoldDB" id="A0A6G5AG76"/>
<name>A0A6G5AG76_RHIMP</name>
<organism evidence="2">
    <name type="scientific">Rhipicephalus microplus</name>
    <name type="common">Cattle tick</name>
    <name type="synonym">Boophilus microplus</name>
    <dbReference type="NCBI Taxonomy" id="6941"/>
    <lineage>
        <taxon>Eukaryota</taxon>
        <taxon>Metazoa</taxon>
        <taxon>Ecdysozoa</taxon>
        <taxon>Arthropoda</taxon>
        <taxon>Chelicerata</taxon>
        <taxon>Arachnida</taxon>
        <taxon>Acari</taxon>
        <taxon>Parasitiformes</taxon>
        <taxon>Ixodida</taxon>
        <taxon>Ixodoidea</taxon>
        <taxon>Ixodidae</taxon>
        <taxon>Rhipicephalinae</taxon>
        <taxon>Rhipicephalus</taxon>
        <taxon>Boophilus</taxon>
    </lineage>
</organism>
<feature type="region of interest" description="Disordered" evidence="1">
    <location>
        <begin position="126"/>
        <end position="146"/>
    </location>
</feature>
<evidence type="ECO:0000313" key="2">
    <source>
        <dbReference type="EMBL" id="NIE49924.1"/>
    </source>
</evidence>
<dbReference type="EMBL" id="GIKN01007651">
    <property type="protein sequence ID" value="NIE49924.1"/>
    <property type="molecule type" value="Transcribed_RNA"/>
</dbReference>
<evidence type="ECO:0000256" key="1">
    <source>
        <dbReference type="SAM" id="MobiDB-lite"/>
    </source>
</evidence>
<reference evidence="2" key="1">
    <citation type="submission" date="2020-03" db="EMBL/GenBank/DDBJ databases">
        <title>A transcriptome and proteome of the tick Rhipicephalus microplus shaped by the genetic composition of its hosts and developmental stage.</title>
        <authorList>
            <person name="Garcia G.R."/>
            <person name="Ribeiro J.M.C."/>
            <person name="Maruyama S.R."/>
            <person name="Gardinasse L.G."/>
            <person name="Nelson K."/>
            <person name="Ferreira B.R."/>
            <person name="Andrade T.G."/>
            <person name="Santos I.K.F.M."/>
        </authorList>
    </citation>
    <scope>NUCLEOTIDE SEQUENCE</scope>
    <source>
        <strain evidence="2">NSGR</strain>
        <tissue evidence="2">Salivary glands</tissue>
    </source>
</reference>